<dbReference type="NCBIfam" id="TIGR01509">
    <property type="entry name" value="HAD-SF-IA-v3"/>
    <property type="match status" value="1"/>
</dbReference>
<dbReference type="PANTHER" id="PTHR43885:SF1">
    <property type="entry name" value="SUPERFAMILY HYDROLASE, PUTATIVE (AFU_ORTHOLOGUE AFUA_4G13290)-RELATED"/>
    <property type="match status" value="1"/>
</dbReference>
<accession>W9C7E0</accession>
<dbReference type="SFLD" id="SFLDG01129">
    <property type="entry name" value="C1.5:_HAD__Beta-PGM__Phosphata"/>
    <property type="match status" value="1"/>
</dbReference>
<dbReference type="InterPro" id="IPR023214">
    <property type="entry name" value="HAD_sf"/>
</dbReference>
<evidence type="ECO:0000313" key="2">
    <source>
        <dbReference type="EMBL" id="ESZ92682.1"/>
    </source>
</evidence>
<protein>
    <recommendedName>
        <fullName evidence="4">HAD superfamily hydrolase</fullName>
    </recommendedName>
</protein>
<dbReference type="SUPFAM" id="SSF56784">
    <property type="entry name" value="HAD-like"/>
    <property type="match status" value="1"/>
</dbReference>
<feature type="compositionally biased region" description="Gly residues" evidence="1">
    <location>
        <begin position="55"/>
        <end position="65"/>
    </location>
</feature>
<dbReference type="NCBIfam" id="TIGR01549">
    <property type="entry name" value="HAD-SF-IA-v1"/>
    <property type="match status" value="1"/>
</dbReference>
<dbReference type="STRING" id="1432307.W9C7E0"/>
<evidence type="ECO:0000256" key="1">
    <source>
        <dbReference type="SAM" id="MobiDB-lite"/>
    </source>
</evidence>
<evidence type="ECO:0000313" key="3">
    <source>
        <dbReference type="Proteomes" id="UP000019487"/>
    </source>
</evidence>
<dbReference type="PANTHER" id="PTHR43885">
    <property type="entry name" value="HALOACID DEHALOGENASE-LIKE HYDROLASE"/>
    <property type="match status" value="1"/>
</dbReference>
<dbReference type="InterPro" id="IPR036412">
    <property type="entry name" value="HAD-like_sf"/>
</dbReference>
<dbReference type="Gene3D" id="3.40.50.1000">
    <property type="entry name" value="HAD superfamily/HAD-like"/>
    <property type="match status" value="1"/>
</dbReference>
<evidence type="ECO:0008006" key="4">
    <source>
        <dbReference type="Google" id="ProtNLM"/>
    </source>
</evidence>
<dbReference type="HOGENOM" id="CLU_045011_11_1_1"/>
<proteinExistence type="predicted"/>
<dbReference type="GO" id="GO:0016791">
    <property type="term" value="F:phosphatase activity"/>
    <property type="evidence" value="ECO:0007669"/>
    <property type="project" value="UniProtKB-ARBA"/>
</dbReference>
<dbReference type="InterPro" id="IPR006439">
    <property type="entry name" value="HAD-SF_hydro_IA"/>
</dbReference>
<dbReference type="SFLD" id="SFLDS00003">
    <property type="entry name" value="Haloacid_Dehalogenase"/>
    <property type="match status" value="1"/>
</dbReference>
<name>W9C7E0_SCLBF</name>
<dbReference type="AlphaFoldDB" id="W9C7E0"/>
<dbReference type="OrthoDB" id="426235at2759"/>
<dbReference type="EMBL" id="AYSA01000367">
    <property type="protein sequence ID" value="ESZ92682.1"/>
    <property type="molecule type" value="Genomic_DNA"/>
</dbReference>
<organism evidence="2 3">
    <name type="scientific">Sclerotinia borealis (strain F-4128)</name>
    <dbReference type="NCBI Taxonomy" id="1432307"/>
    <lineage>
        <taxon>Eukaryota</taxon>
        <taxon>Fungi</taxon>
        <taxon>Dikarya</taxon>
        <taxon>Ascomycota</taxon>
        <taxon>Pezizomycotina</taxon>
        <taxon>Leotiomycetes</taxon>
        <taxon>Helotiales</taxon>
        <taxon>Sclerotiniaceae</taxon>
        <taxon>Sclerotinia</taxon>
    </lineage>
</organism>
<keyword evidence="3" id="KW-1185">Reference proteome</keyword>
<sequence length="328" mass="35811">MNIRPNHFSPILKFASKSILGRKSRFACTSTSITLPTPSITLRTRTTRTSKGSLRGIGSGSGSGSGCKRAFGMTTRVAEISGGGGGGTGGGIRENEGVEVGVRRFAPLGDVEDGEGKGVRRLRGIIFDMDGTLCEPQTYMYVQFGQMRNALGIDKTIDILDHIYSLPSSDQDAAHERIRAIEREAMLTQVPQPGLQTLFTYLRTHTLTLPLAILTRNHPPPVQHLLATHLPHTPFFPIITREFRPPKPHPAGILHIAEEWNVDPRDTIMVGDSIDDMKAGFAAGAATVLLGNSVNRELWEHECTDLVVERLDELVDILKGGFVGRVER</sequence>
<dbReference type="Proteomes" id="UP000019487">
    <property type="component" value="Unassembled WGS sequence"/>
</dbReference>
<comment type="caution">
    <text evidence="2">The sequence shown here is derived from an EMBL/GenBank/DDBJ whole genome shotgun (WGS) entry which is preliminary data.</text>
</comment>
<feature type="region of interest" description="Disordered" evidence="1">
    <location>
        <begin position="47"/>
        <end position="66"/>
    </location>
</feature>
<dbReference type="Pfam" id="PF00702">
    <property type="entry name" value="Hydrolase"/>
    <property type="match status" value="1"/>
</dbReference>
<dbReference type="Gene3D" id="1.10.260.80">
    <property type="match status" value="1"/>
</dbReference>
<gene>
    <name evidence="2" type="ORF">SBOR_6943</name>
</gene>
<reference evidence="2 3" key="1">
    <citation type="journal article" date="2014" name="Genome Announc.">
        <title>Draft genome sequence of Sclerotinia borealis, a psychrophilic plant pathogenic fungus.</title>
        <authorList>
            <person name="Mardanov A.V."/>
            <person name="Beletsky A.V."/>
            <person name="Kadnikov V.V."/>
            <person name="Ignatov A.N."/>
            <person name="Ravin N.V."/>
        </authorList>
    </citation>
    <scope>NUCLEOTIDE SEQUENCE [LARGE SCALE GENOMIC DNA]</scope>
    <source>
        <strain evidence="3">F-4157</strain>
    </source>
</reference>
<dbReference type="CDD" id="cd01427">
    <property type="entry name" value="HAD_like"/>
    <property type="match status" value="1"/>
</dbReference>